<proteinExistence type="predicted"/>
<evidence type="ECO:0000256" key="1">
    <source>
        <dbReference type="ARBA" id="ARBA00022741"/>
    </source>
</evidence>
<dbReference type="GO" id="GO:0007166">
    <property type="term" value="P:cell surface receptor signaling pathway"/>
    <property type="evidence" value="ECO:0007669"/>
    <property type="project" value="InterPro"/>
</dbReference>
<dbReference type="STRING" id="71139.A0A059CBX2"/>
<sequence length="101" mass="10902">MRRSCGGRGGTIKSDVYSFGLVLMELLTKKKPASSVADKSGEPINIIPYFISSVKDKSLSGVINFEAASEDENKQVEMLAKIAVKCLDQSSRKSPTMSEVA</sequence>
<dbReference type="Gene3D" id="1.10.510.10">
    <property type="entry name" value="Transferase(Phosphotransferase) domain 1"/>
    <property type="match status" value="1"/>
</dbReference>
<evidence type="ECO:0000259" key="3">
    <source>
        <dbReference type="Pfam" id="PF07714"/>
    </source>
</evidence>
<name>A0A059CBX2_EUCGR</name>
<dbReference type="Gramene" id="KCW75759">
    <property type="protein sequence ID" value="KCW75759"/>
    <property type="gene ID" value="EUGRSUZ_D00146"/>
</dbReference>
<dbReference type="AlphaFoldDB" id="A0A059CBX2"/>
<dbReference type="GO" id="GO:0005524">
    <property type="term" value="F:ATP binding"/>
    <property type="evidence" value="ECO:0007669"/>
    <property type="project" value="UniProtKB-KW"/>
</dbReference>
<keyword evidence="2" id="KW-0067">ATP-binding</keyword>
<reference evidence="4" key="1">
    <citation type="submission" date="2013-07" db="EMBL/GenBank/DDBJ databases">
        <title>The genome of Eucalyptus grandis.</title>
        <authorList>
            <person name="Schmutz J."/>
            <person name="Hayes R."/>
            <person name="Myburg A."/>
            <person name="Tuskan G."/>
            <person name="Grattapaglia D."/>
            <person name="Rokhsar D.S."/>
        </authorList>
    </citation>
    <scope>NUCLEOTIDE SEQUENCE</scope>
    <source>
        <tissue evidence="4">Leaf extractions</tissue>
    </source>
</reference>
<keyword evidence="1" id="KW-0547">Nucleotide-binding</keyword>
<dbReference type="PANTHER" id="PTHR27005">
    <property type="entry name" value="WALL-ASSOCIATED RECEPTOR KINASE-LIKE 21"/>
    <property type="match status" value="1"/>
</dbReference>
<dbReference type="Pfam" id="PF07714">
    <property type="entry name" value="PK_Tyr_Ser-Thr"/>
    <property type="match status" value="1"/>
</dbReference>
<dbReference type="InterPro" id="IPR001245">
    <property type="entry name" value="Ser-Thr/Tyr_kinase_cat_dom"/>
</dbReference>
<dbReference type="EMBL" id="KK198756">
    <property type="protein sequence ID" value="KCW75759.1"/>
    <property type="molecule type" value="Genomic_DNA"/>
</dbReference>
<gene>
    <name evidence="4" type="ORF">EUGRSUZ_D00146</name>
</gene>
<accession>A0A059CBX2</accession>
<protein>
    <recommendedName>
        <fullName evidence="3">Serine-threonine/tyrosine-protein kinase catalytic domain-containing protein</fullName>
    </recommendedName>
</protein>
<organism evidence="4">
    <name type="scientific">Eucalyptus grandis</name>
    <name type="common">Flooded gum</name>
    <dbReference type="NCBI Taxonomy" id="71139"/>
    <lineage>
        <taxon>Eukaryota</taxon>
        <taxon>Viridiplantae</taxon>
        <taxon>Streptophyta</taxon>
        <taxon>Embryophyta</taxon>
        <taxon>Tracheophyta</taxon>
        <taxon>Spermatophyta</taxon>
        <taxon>Magnoliopsida</taxon>
        <taxon>eudicotyledons</taxon>
        <taxon>Gunneridae</taxon>
        <taxon>Pentapetalae</taxon>
        <taxon>rosids</taxon>
        <taxon>malvids</taxon>
        <taxon>Myrtales</taxon>
        <taxon>Myrtaceae</taxon>
        <taxon>Myrtoideae</taxon>
        <taxon>Eucalypteae</taxon>
        <taxon>Eucalyptus</taxon>
    </lineage>
</organism>
<evidence type="ECO:0000313" key="4">
    <source>
        <dbReference type="EMBL" id="KCW75759.1"/>
    </source>
</evidence>
<dbReference type="SUPFAM" id="SSF56112">
    <property type="entry name" value="Protein kinase-like (PK-like)"/>
    <property type="match status" value="1"/>
</dbReference>
<dbReference type="InterPro" id="IPR011009">
    <property type="entry name" value="Kinase-like_dom_sf"/>
</dbReference>
<dbReference type="GO" id="GO:0004672">
    <property type="term" value="F:protein kinase activity"/>
    <property type="evidence" value="ECO:0007669"/>
    <property type="project" value="InterPro"/>
</dbReference>
<dbReference type="InParanoid" id="A0A059CBX2"/>
<feature type="domain" description="Serine-threonine/tyrosine-protein kinase catalytic" evidence="3">
    <location>
        <begin position="11"/>
        <end position="100"/>
    </location>
</feature>
<dbReference type="eggNOG" id="ENOG502SMEV">
    <property type="taxonomic scope" value="Eukaryota"/>
</dbReference>
<evidence type="ECO:0000256" key="2">
    <source>
        <dbReference type="ARBA" id="ARBA00022840"/>
    </source>
</evidence>
<dbReference type="InterPro" id="IPR045274">
    <property type="entry name" value="WAK-like"/>
</dbReference>
<dbReference type="PANTHER" id="PTHR27005:SF315">
    <property type="entry name" value="PROTEIN KINASE DOMAIN-CONTAINING PROTEIN"/>
    <property type="match status" value="1"/>
</dbReference>